<evidence type="ECO:0000256" key="3">
    <source>
        <dbReference type="ARBA" id="ARBA00022801"/>
    </source>
</evidence>
<evidence type="ECO:0000256" key="1">
    <source>
        <dbReference type="ARBA" id="ARBA00001946"/>
    </source>
</evidence>
<feature type="domain" description="Nudix hydrolase" evidence="7">
    <location>
        <begin position="171"/>
        <end position="337"/>
    </location>
</feature>
<comment type="cofactor">
    <cofactor evidence="1">
        <name>Mg(2+)</name>
        <dbReference type="ChEBI" id="CHEBI:18420"/>
    </cofactor>
</comment>
<gene>
    <name evidence="8" type="ORF">PCOR1329_LOCUS28634</name>
</gene>
<reference evidence="8" key="1">
    <citation type="submission" date="2023-10" db="EMBL/GenBank/DDBJ databases">
        <authorList>
            <person name="Chen Y."/>
            <person name="Shah S."/>
            <person name="Dougan E. K."/>
            <person name="Thang M."/>
            <person name="Chan C."/>
        </authorList>
    </citation>
    <scope>NUCLEOTIDE SEQUENCE [LARGE SCALE GENOMIC DNA]</scope>
</reference>
<evidence type="ECO:0000256" key="5">
    <source>
        <dbReference type="SAM" id="MobiDB-lite"/>
    </source>
</evidence>
<dbReference type="InterPro" id="IPR055295">
    <property type="entry name" value="NUDT22/NUDT9-like"/>
</dbReference>
<evidence type="ECO:0000313" key="9">
    <source>
        <dbReference type="Proteomes" id="UP001189429"/>
    </source>
</evidence>
<feature type="signal peptide" evidence="6">
    <location>
        <begin position="1"/>
        <end position="21"/>
    </location>
</feature>
<evidence type="ECO:0000256" key="6">
    <source>
        <dbReference type="SAM" id="SignalP"/>
    </source>
</evidence>
<evidence type="ECO:0000256" key="2">
    <source>
        <dbReference type="ARBA" id="ARBA00022723"/>
    </source>
</evidence>
<name>A0ABN9SGX6_9DINO</name>
<dbReference type="EMBL" id="CAUYUJ010010602">
    <property type="protein sequence ID" value="CAK0829810.1"/>
    <property type="molecule type" value="Genomic_DNA"/>
</dbReference>
<accession>A0ABN9SGX6</accession>
<dbReference type="Proteomes" id="UP001189429">
    <property type="component" value="Unassembled WGS sequence"/>
</dbReference>
<evidence type="ECO:0000259" key="7">
    <source>
        <dbReference type="PROSITE" id="PS51462"/>
    </source>
</evidence>
<keyword evidence="3" id="KW-0378">Hydrolase</keyword>
<dbReference type="InterPro" id="IPR015797">
    <property type="entry name" value="NUDIX_hydrolase-like_dom_sf"/>
</dbReference>
<dbReference type="Gene3D" id="3.90.79.10">
    <property type="entry name" value="Nucleoside Triphosphate Pyrophosphohydrolase"/>
    <property type="match status" value="1"/>
</dbReference>
<keyword evidence="2" id="KW-0479">Metal-binding</keyword>
<comment type="caution">
    <text evidence="8">The sequence shown here is derived from an EMBL/GenBank/DDBJ whole genome shotgun (WGS) entry which is preliminary data.</text>
</comment>
<protein>
    <recommendedName>
        <fullName evidence="7">Nudix hydrolase domain-containing protein</fullName>
    </recommendedName>
</protein>
<feature type="non-terminal residue" evidence="8">
    <location>
        <position position="1"/>
    </location>
</feature>
<feature type="chain" id="PRO_5045588295" description="Nudix hydrolase domain-containing protein" evidence="6">
    <location>
        <begin position="22"/>
        <end position="356"/>
    </location>
</feature>
<keyword evidence="9" id="KW-1185">Reference proteome</keyword>
<keyword evidence="4" id="KW-0460">Magnesium</keyword>
<organism evidence="8 9">
    <name type="scientific">Prorocentrum cordatum</name>
    <dbReference type="NCBI Taxonomy" id="2364126"/>
    <lineage>
        <taxon>Eukaryota</taxon>
        <taxon>Sar</taxon>
        <taxon>Alveolata</taxon>
        <taxon>Dinophyceae</taxon>
        <taxon>Prorocentrales</taxon>
        <taxon>Prorocentraceae</taxon>
        <taxon>Prorocentrum</taxon>
    </lineage>
</organism>
<sequence>PLLSFLILVWLGFSGLHLCQRACWWSPGARLWLARWCRAAAWPRAAHRQPPEVHRRHPNILILYVRRLGLGMEDVRVSYGPQHARQPHPDLDVLIDQRWEEACAANPRLFAGPKFRLRRIAWADGGSSVELDLGPTTYKEYLGTNRLAAEERLRLERDGERDCGDRAAHLSNALGCEALLITADDQVVLLRRSGAVATHSGLWNGPSGHPEPERAVPERAGAERAGGAGAAEPSEEAERLVLRELFDSVLQEVEEETNVPRGCLGPPLLIGCMADGTGKPDVLFLVRTSLDAAAVRSQFEKGAAEGWESDRIAFRPAASLAAELCGGPLRLTAVTRAAWACLLELRRAAAGEGAGA</sequence>
<dbReference type="PANTHER" id="PTHR31835:SF1">
    <property type="entry name" value="URIDINE DIPHOSPHATE GLUCOSE PYROPHOSPHATASE NUDT22"/>
    <property type="match status" value="1"/>
</dbReference>
<dbReference type="SUPFAM" id="SSF55811">
    <property type="entry name" value="Nudix"/>
    <property type="match status" value="1"/>
</dbReference>
<keyword evidence="6" id="KW-0732">Signal</keyword>
<feature type="compositionally biased region" description="Basic and acidic residues" evidence="5">
    <location>
        <begin position="210"/>
        <end position="222"/>
    </location>
</feature>
<dbReference type="InterPro" id="IPR000086">
    <property type="entry name" value="NUDIX_hydrolase_dom"/>
</dbReference>
<proteinExistence type="predicted"/>
<feature type="region of interest" description="Disordered" evidence="5">
    <location>
        <begin position="201"/>
        <end position="234"/>
    </location>
</feature>
<evidence type="ECO:0000313" key="8">
    <source>
        <dbReference type="EMBL" id="CAK0829810.1"/>
    </source>
</evidence>
<dbReference type="PANTHER" id="PTHR31835">
    <property type="entry name" value="URIDINE DIPHOSPHATE GLUCOSE PYROPHOSPHATASE"/>
    <property type="match status" value="1"/>
</dbReference>
<dbReference type="PROSITE" id="PS51462">
    <property type="entry name" value="NUDIX"/>
    <property type="match status" value="1"/>
</dbReference>
<evidence type="ECO:0000256" key="4">
    <source>
        <dbReference type="ARBA" id="ARBA00022842"/>
    </source>
</evidence>